<gene>
    <name evidence="5" type="ORF">SP5_099_00340</name>
</gene>
<dbReference type="PANTHER" id="PTHR16263:SF4">
    <property type="entry name" value="TETRATRICOPEPTIDE REPEAT PROTEIN 38"/>
    <property type="match status" value="1"/>
</dbReference>
<dbReference type="SUPFAM" id="SSF48452">
    <property type="entry name" value="TPR-like"/>
    <property type="match status" value="1"/>
</dbReference>
<dbReference type="Gene3D" id="1.25.40.10">
    <property type="entry name" value="Tetratricopeptide repeat domain"/>
    <property type="match status" value="1"/>
</dbReference>
<evidence type="ECO:0000313" key="5">
    <source>
        <dbReference type="EMBL" id="GAM02819.1"/>
    </source>
</evidence>
<keyword evidence="3" id="KW-0677">Repeat</keyword>
<dbReference type="eggNOG" id="COG0457">
    <property type="taxonomic scope" value="Bacteria"/>
</dbReference>
<dbReference type="AlphaFoldDB" id="A0A0A1WD21"/>
<dbReference type="CDD" id="cd05804">
    <property type="entry name" value="StaR_like"/>
    <property type="match status" value="1"/>
</dbReference>
<evidence type="ECO:0000256" key="3">
    <source>
        <dbReference type="ARBA" id="ARBA00022737"/>
    </source>
</evidence>
<comment type="similarity">
    <text evidence="1">Belongs to the TTC38 family.</text>
</comment>
<name>A0A0A1WD21_9SPHN</name>
<comment type="caution">
    <text evidence="5">The sequence shown here is derived from an EMBL/GenBank/DDBJ whole genome shotgun (WGS) entry which is preliminary data.</text>
</comment>
<evidence type="ECO:0000313" key="6">
    <source>
        <dbReference type="Proteomes" id="UP000032305"/>
    </source>
</evidence>
<proteinExistence type="inferred from homology"/>
<keyword evidence="4" id="KW-0802">TPR repeat</keyword>
<accession>A0A0A1WD21</accession>
<evidence type="ECO:0000256" key="2">
    <source>
        <dbReference type="ARBA" id="ARBA00019992"/>
    </source>
</evidence>
<dbReference type="InterPro" id="IPR011990">
    <property type="entry name" value="TPR-like_helical_dom_sf"/>
</dbReference>
<sequence length="451" mass="48799">MIPFTSNAPEVTMPYFDDYDLPLTTASDMAAMAYRDGVRLMLAAWPGAAAKLDVAISADPDFALAHAARARLHAILAEGANAKEAVDRAAALVAVHGTERERSHVDVITYAVTGQSKEALTRAIAHLEQWPRDVIILSLPLGAFGLYAFSGMADHDQARVDLVERLGPHFDTDDWWFLTYHGWALAENGEVARGRTMLERSMDLRQENANGAHALAHAMYEGGAGDDADALIKAWLPNYDRSGILHGHIAWHAALVALERGDPAGALTIYDTHVQPSVSHGMPINVVSDAASLLWRIAAYSHVVPEGLWSTIGSYAATRFPKAGHAFIDTHMAMIEAMTGDRSAFNARTATLDTMAGNGTLGAGKVVPTIARAMLAFADADYPRTIALLEPETRDVARIGGSGAQREVVEDTLLVAYMRAGEAAKARALLDRRLHRRPSPRDSRWQESLVA</sequence>
<protein>
    <recommendedName>
        <fullName evidence="2">Tetratricopeptide repeat protein 38</fullName>
    </recommendedName>
</protein>
<dbReference type="PANTHER" id="PTHR16263">
    <property type="entry name" value="TETRATRICOPEPTIDE REPEAT PROTEIN 38"/>
    <property type="match status" value="1"/>
</dbReference>
<evidence type="ECO:0000256" key="4">
    <source>
        <dbReference type="ARBA" id="ARBA00022803"/>
    </source>
</evidence>
<organism evidence="5 6">
    <name type="scientific">Sphingomonas parapaucimobilis NBRC 15100</name>
    <dbReference type="NCBI Taxonomy" id="1219049"/>
    <lineage>
        <taxon>Bacteria</taxon>
        <taxon>Pseudomonadati</taxon>
        <taxon>Pseudomonadota</taxon>
        <taxon>Alphaproteobacteria</taxon>
        <taxon>Sphingomonadales</taxon>
        <taxon>Sphingomonadaceae</taxon>
        <taxon>Sphingomonas</taxon>
    </lineage>
</organism>
<dbReference type="InterPro" id="IPR033891">
    <property type="entry name" value="TTC38"/>
</dbReference>
<reference evidence="5 6" key="1">
    <citation type="submission" date="2014-11" db="EMBL/GenBank/DDBJ databases">
        <title>Whole genome shotgun sequence of Sphingomonas parapaucimobilis NBRC 15100.</title>
        <authorList>
            <person name="Katano-Makiyama Y."/>
            <person name="Hosoyama A."/>
            <person name="Hashimoto M."/>
            <person name="Hosoyama Y."/>
            <person name="Noguchi M."/>
            <person name="Numata M."/>
            <person name="Tsuchikane K."/>
            <person name="Hirakata S."/>
            <person name="Uohara A."/>
            <person name="Shimodaira J."/>
            <person name="Ohji S."/>
            <person name="Ichikawa N."/>
            <person name="Kimura A."/>
            <person name="Yamazoe A."/>
            <person name="Fujita N."/>
        </authorList>
    </citation>
    <scope>NUCLEOTIDE SEQUENCE [LARGE SCALE GENOMIC DNA]</scope>
    <source>
        <strain evidence="5 6">NBRC 15100</strain>
    </source>
</reference>
<evidence type="ECO:0000256" key="1">
    <source>
        <dbReference type="ARBA" id="ARBA00005857"/>
    </source>
</evidence>
<keyword evidence="6" id="KW-1185">Reference proteome</keyword>
<dbReference type="Proteomes" id="UP000032305">
    <property type="component" value="Unassembled WGS sequence"/>
</dbReference>
<dbReference type="EMBL" id="BBPI01000099">
    <property type="protein sequence ID" value="GAM02819.1"/>
    <property type="molecule type" value="Genomic_DNA"/>
</dbReference>